<dbReference type="Gene3D" id="3.20.20.80">
    <property type="entry name" value="Glycosidases"/>
    <property type="match status" value="1"/>
</dbReference>
<proteinExistence type="predicted"/>
<dbReference type="PANTHER" id="PTHR42767">
    <property type="entry name" value="ENDO-BETA-1,6-GALACTANASE"/>
    <property type="match status" value="1"/>
</dbReference>
<evidence type="ECO:0000313" key="3">
    <source>
        <dbReference type="Proteomes" id="UP000504637"/>
    </source>
</evidence>
<feature type="signal peptide" evidence="1">
    <location>
        <begin position="1"/>
        <end position="18"/>
    </location>
</feature>
<dbReference type="SUPFAM" id="SSF51011">
    <property type="entry name" value="Glycosyl hydrolase domain"/>
    <property type="match status" value="1"/>
</dbReference>
<feature type="chain" id="PRO_5027119198" evidence="1">
    <location>
        <begin position="19"/>
        <end position="499"/>
    </location>
</feature>
<name>A0A6J3MFN7_9PEZI</name>
<dbReference type="OrthoDB" id="2012278at2759"/>
<organism evidence="4">
    <name type="scientific">Dissoconium aciculare CBS 342.82</name>
    <dbReference type="NCBI Taxonomy" id="1314786"/>
    <lineage>
        <taxon>Eukaryota</taxon>
        <taxon>Fungi</taxon>
        <taxon>Dikarya</taxon>
        <taxon>Ascomycota</taxon>
        <taxon>Pezizomycotina</taxon>
        <taxon>Dothideomycetes</taxon>
        <taxon>Dothideomycetidae</taxon>
        <taxon>Mycosphaerellales</taxon>
        <taxon>Dissoconiaceae</taxon>
        <taxon>Dissoconium</taxon>
    </lineage>
</organism>
<gene>
    <name evidence="4" type="ORF">K489DRAFT_429907</name>
</gene>
<reference evidence="4" key="3">
    <citation type="submission" date="2025-08" db="UniProtKB">
        <authorList>
            <consortium name="RefSeq"/>
        </authorList>
    </citation>
    <scope>IDENTIFICATION</scope>
    <source>
        <strain evidence="4">CBS 342.82</strain>
    </source>
</reference>
<dbReference type="Proteomes" id="UP000504637">
    <property type="component" value="Unplaced"/>
</dbReference>
<keyword evidence="4" id="KW-0378">Hydrolase</keyword>
<evidence type="ECO:0000256" key="1">
    <source>
        <dbReference type="SAM" id="SignalP"/>
    </source>
</evidence>
<dbReference type="GO" id="GO:0004553">
    <property type="term" value="F:hydrolase activity, hydrolyzing O-glycosyl compounds"/>
    <property type="evidence" value="ECO:0007669"/>
    <property type="project" value="InterPro"/>
</dbReference>
<dbReference type="AlphaFoldDB" id="A0A6J3MFN7"/>
<keyword evidence="3" id="KW-1185">Reference proteome</keyword>
<evidence type="ECO:0000313" key="4">
    <source>
        <dbReference type="RefSeq" id="XP_033462728.1"/>
    </source>
</evidence>
<dbReference type="GeneID" id="54366190"/>
<dbReference type="Pfam" id="PF14587">
    <property type="entry name" value="Glyco_hydr_30_2"/>
    <property type="match status" value="1"/>
</dbReference>
<dbReference type="PANTHER" id="PTHR42767:SF1">
    <property type="entry name" value="ENDO-BETA-1,6-GALACTANASE-LIKE DOMAIN-CONTAINING PROTEIN"/>
    <property type="match status" value="1"/>
</dbReference>
<protein>
    <submittedName>
        <fullName evidence="4">Glycoside hydrolase family 30 protein</fullName>
    </submittedName>
</protein>
<evidence type="ECO:0000259" key="2">
    <source>
        <dbReference type="Pfam" id="PF14587"/>
    </source>
</evidence>
<accession>A0A6J3MFN7</accession>
<dbReference type="InterPro" id="IPR039743">
    <property type="entry name" value="6GAL/EXGAL"/>
</dbReference>
<sequence>MRTSIIQACAVSLHLAAAAIVTINPSPKQTLTSFGASGAWWPNDLINFPTQVQEDLGRFLFSQDGLYLSSYRYNVGGDGGNDTRVVNNAGRIAQSFLLRNGTYDFSRDRAGVTFMKMASQYAVPEITFFVNAAPSNISTNGAACGWDMPREKVPEFVNYIVKVLSYWTSQGIGIKWISPMNEPDVSRDACNQEGMFVGITKRPYVFSTLRTALNNASSTAVNSISIMGDETSQITTETILEYPLWLPAAQNSLSGISVHNYDFPDDLSLGLYRTLVNLQVGPNGPPVKFTETCCSTRAGSGIPIFGSQYDPTMQNALIVARYVWQFLTIVQASSFDWWLAVSFLPCSPALDGPSCDPKALAPTSGFNDGLVYVDPRYGQSQDYTLHYTKRAFMLKHFAYFHRPGSVRYDIKQTQLPSAVNAVASRSKDNSTWNVLFMNAQSSTYNLTLQKPNAKANLVRVVQTTDQDDWLDVAPLPVTNGTNVIYALPAMSLVTFQFAQ</sequence>
<dbReference type="RefSeq" id="XP_033462728.1">
    <property type="nucleotide sequence ID" value="XM_033608390.1"/>
</dbReference>
<dbReference type="InterPro" id="IPR039514">
    <property type="entry name" value="6GAL-like"/>
</dbReference>
<dbReference type="InterPro" id="IPR017853">
    <property type="entry name" value="GH"/>
</dbReference>
<reference evidence="4" key="2">
    <citation type="submission" date="2020-04" db="EMBL/GenBank/DDBJ databases">
        <authorList>
            <consortium name="NCBI Genome Project"/>
        </authorList>
    </citation>
    <scope>NUCLEOTIDE SEQUENCE</scope>
    <source>
        <strain evidence="4">CBS 342.82</strain>
    </source>
</reference>
<feature type="domain" description="Endo-beta-1,6-galactanase-like" evidence="2">
    <location>
        <begin position="23"/>
        <end position="217"/>
    </location>
</feature>
<dbReference type="SUPFAM" id="SSF51445">
    <property type="entry name" value="(Trans)glycosidases"/>
    <property type="match status" value="1"/>
</dbReference>
<reference evidence="4" key="1">
    <citation type="submission" date="2020-01" db="EMBL/GenBank/DDBJ databases">
        <authorList>
            <consortium name="DOE Joint Genome Institute"/>
            <person name="Haridas S."/>
            <person name="Albert R."/>
            <person name="Binder M."/>
            <person name="Bloem J."/>
            <person name="Labutti K."/>
            <person name="Salamov A."/>
            <person name="Andreopoulos B."/>
            <person name="Baker S.E."/>
            <person name="Barry K."/>
            <person name="Bills G."/>
            <person name="Bluhm B.H."/>
            <person name="Cannon C."/>
            <person name="Castanera R."/>
            <person name="Culley D.E."/>
            <person name="Daum C."/>
            <person name="Ezra D."/>
            <person name="Gonzalez J.B."/>
            <person name="Henrissat B."/>
            <person name="Kuo A."/>
            <person name="Liang C."/>
            <person name="Lipzen A."/>
            <person name="Lutzoni F."/>
            <person name="Magnuson J."/>
            <person name="Mondo S."/>
            <person name="Nolan M."/>
            <person name="Ohm R."/>
            <person name="Pangilinan J."/>
            <person name="Park H.-J."/>
            <person name="Ramirez L."/>
            <person name="Alfaro M."/>
            <person name="Sun H."/>
            <person name="Tritt A."/>
            <person name="Yoshinaga Y."/>
            <person name="Zwiers L.-H."/>
            <person name="Turgeon B.G."/>
            <person name="Goodwin S.B."/>
            <person name="Spatafora J.W."/>
            <person name="Crous P.W."/>
            <person name="Grigoriev I.V."/>
        </authorList>
    </citation>
    <scope>NUCLEOTIDE SEQUENCE</scope>
    <source>
        <strain evidence="4">CBS 342.82</strain>
    </source>
</reference>
<keyword evidence="1" id="KW-0732">Signal</keyword>